<dbReference type="EMBL" id="FUEG01000007">
    <property type="protein sequence ID" value="SJL06960.1"/>
    <property type="molecule type" value="Genomic_DNA"/>
</dbReference>
<feature type="compositionally biased region" description="Basic and acidic residues" evidence="1">
    <location>
        <begin position="24"/>
        <end position="35"/>
    </location>
</feature>
<reference evidence="3" key="1">
    <citation type="journal article" date="2017" name="Nat. Ecol. Evol.">
        <title>Genome expansion and lineage-specific genetic innovations in the forest pathogenic fungi Armillaria.</title>
        <authorList>
            <person name="Sipos G."/>
            <person name="Prasanna A.N."/>
            <person name="Walter M.C."/>
            <person name="O'Connor E."/>
            <person name="Balint B."/>
            <person name="Krizsan K."/>
            <person name="Kiss B."/>
            <person name="Hess J."/>
            <person name="Varga T."/>
            <person name="Slot J."/>
            <person name="Riley R."/>
            <person name="Boka B."/>
            <person name="Rigling D."/>
            <person name="Barry K."/>
            <person name="Lee J."/>
            <person name="Mihaltcheva S."/>
            <person name="LaButti K."/>
            <person name="Lipzen A."/>
            <person name="Waldron R."/>
            <person name="Moloney N.M."/>
            <person name="Sperisen C."/>
            <person name="Kredics L."/>
            <person name="Vagvoelgyi C."/>
            <person name="Patrignani A."/>
            <person name="Fitzpatrick D."/>
            <person name="Nagy I."/>
            <person name="Doyle S."/>
            <person name="Anderson J.B."/>
            <person name="Grigoriev I.V."/>
            <person name="Gueldener U."/>
            <person name="Muensterkoetter M."/>
            <person name="Nagy L.G."/>
        </authorList>
    </citation>
    <scope>NUCLEOTIDE SEQUENCE [LARGE SCALE GENOMIC DNA]</scope>
    <source>
        <strain evidence="3">C18/9</strain>
    </source>
</reference>
<evidence type="ECO:0000256" key="1">
    <source>
        <dbReference type="SAM" id="MobiDB-lite"/>
    </source>
</evidence>
<feature type="compositionally biased region" description="Basic residues" evidence="1">
    <location>
        <begin position="1"/>
        <end position="10"/>
    </location>
</feature>
<accession>A0A284RDX6</accession>
<organism evidence="2 3">
    <name type="scientific">Armillaria ostoyae</name>
    <name type="common">Armillaria root rot fungus</name>
    <dbReference type="NCBI Taxonomy" id="47428"/>
    <lineage>
        <taxon>Eukaryota</taxon>
        <taxon>Fungi</taxon>
        <taxon>Dikarya</taxon>
        <taxon>Basidiomycota</taxon>
        <taxon>Agaricomycotina</taxon>
        <taxon>Agaricomycetes</taxon>
        <taxon>Agaricomycetidae</taxon>
        <taxon>Agaricales</taxon>
        <taxon>Marasmiineae</taxon>
        <taxon>Physalacriaceae</taxon>
        <taxon>Armillaria</taxon>
    </lineage>
</organism>
<feature type="compositionally biased region" description="Low complexity" evidence="1">
    <location>
        <begin position="62"/>
        <end position="73"/>
    </location>
</feature>
<dbReference type="AlphaFoldDB" id="A0A284RDX6"/>
<protein>
    <submittedName>
        <fullName evidence="2">Uncharacterized protein</fullName>
    </submittedName>
</protein>
<evidence type="ECO:0000313" key="2">
    <source>
        <dbReference type="EMBL" id="SJL06960.1"/>
    </source>
</evidence>
<dbReference type="Proteomes" id="UP000219338">
    <property type="component" value="Unassembled WGS sequence"/>
</dbReference>
<name>A0A284RDX6_ARMOS</name>
<feature type="region of interest" description="Disordered" evidence="1">
    <location>
        <begin position="1"/>
        <end position="35"/>
    </location>
</feature>
<proteinExistence type="predicted"/>
<feature type="region of interest" description="Disordered" evidence="1">
    <location>
        <begin position="49"/>
        <end position="75"/>
    </location>
</feature>
<gene>
    <name evidence="2" type="ORF">ARMOST_10302</name>
</gene>
<keyword evidence="3" id="KW-1185">Reference proteome</keyword>
<sequence length="155" mass="17788">MLAKTPKPRSLRLPPIEDYGSPRYDLEREHREGKDVSVNARVASLSSSMLRLQVRNNHSSRRGPSSTTGTSPSATLLHPSHLQSIQHQYTDHDYCNMRNSFRISFYVAHIKQEYLDNSEKSLVAIHFKSALYSAHEQAVTLMYRPTFLPSVRPHR</sequence>
<evidence type="ECO:0000313" key="3">
    <source>
        <dbReference type="Proteomes" id="UP000219338"/>
    </source>
</evidence>